<gene>
    <name evidence="3" type="ORF">P8935_17300</name>
</gene>
<keyword evidence="2" id="KW-1133">Transmembrane helix</keyword>
<accession>A0AAU7DGR0</accession>
<evidence type="ECO:0000313" key="3">
    <source>
        <dbReference type="EMBL" id="XBH16318.1"/>
    </source>
</evidence>
<dbReference type="InterPro" id="IPR051829">
    <property type="entry name" value="Multiheme_Cytochr_ET"/>
</dbReference>
<feature type="transmembrane region" description="Helical" evidence="2">
    <location>
        <begin position="383"/>
        <end position="405"/>
    </location>
</feature>
<keyword evidence="1" id="KW-0732">Signal</keyword>
<dbReference type="RefSeq" id="WP_348261547.1">
    <property type="nucleotide sequence ID" value="NZ_CP121196.1"/>
</dbReference>
<dbReference type="AlphaFoldDB" id="A0AAU7DGR0"/>
<keyword evidence="2" id="KW-0812">Transmembrane</keyword>
<keyword evidence="2" id="KW-0472">Membrane</keyword>
<dbReference type="Gene3D" id="3.90.10.10">
    <property type="entry name" value="Cytochrome C3"/>
    <property type="match status" value="1"/>
</dbReference>
<dbReference type="Gene3D" id="1.10.780.10">
    <property type="entry name" value="Hydroxylamine Oxidoreductase, Chain A, domain 1"/>
    <property type="match status" value="1"/>
</dbReference>
<dbReference type="InterPro" id="IPR036280">
    <property type="entry name" value="Multihaem_cyt_sf"/>
</dbReference>
<organism evidence="3">
    <name type="scientific">Telmatobacter sp. DSM 110680</name>
    <dbReference type="NCBI Taxonomy" id="3036704"/>
    <lineage>
        <taxon>Bacteria</taxon>
        <taxon>Pseudomonadati</taxon>
        <taxon>Acidobacteriota</taxon>
        <taxon>Terriglobia</taxon>
        <taxon>Terriglobales</taxon>
        <taxon>Acidobacteriaceae</taxon>
        <taxon>Telmatobacter</taxon>
    </lineage>
</organism>
<sequence>MTKAARIAAFFIAVIVGPADWLNDISRLMRHRRAVTISLFAIAVFLWTGRLAAQTDCLACHSDKTMQDAAGHSISVDGQKFGASVHGSLQCNNCHADIKEYPHPDHIAKVECKSCHADEASKLTTSVHSSSKEHPCTSCHGNAHEIFPKADSRSAVYPLNIPKTCGQCHSDGAMATKKGLPSVFTHYMDSIHGFALSKEGLLVAANCQSCHGSHNILSRKDPASPTFKANIPKTCGNCHAKINDDYQAGAHGHAIASGNLKAPVCTDCHTTHAILQPTESEFRMQSTPICGSCHKDKLTTYHDTFHSQLGSLGGYVETARCWDCHGAHEIYPASDPRSPIHKASLVKTCGKCHTGANLSFVQYQPHANAHDRKLNPALYYVRLFMNLLLACVLTFFVIHTILWLIRARFDQVRKKSATGGKDA</sequence>
<evidence type="ECO:0000256" key="1">
    <source>
        <dbReference type="ARBA" id="ARBA00022729"/>
    </source>
</evidence>
<dbReference type="EMBL" id="CP121196">
    <property type="protein sequence ID" value="XBH16318.1"/>
    <property type="molecule type" value="Genomic_DNA"/>
</dbReference>
<protein>
    <recommendedName>
        <fullName evidence="4">Tetrahaem cytochrome domain-containing protein</fullName>
    </recommendedName>
</protein>
<dbReference type="SUPFAM" id="SSF48695">
    <property type="entry name" value="Multiheme cytochromes"/>
    <property type="match status" value="1"/>
</dbReference>
<evidence type="ECO:0008006" key="4">
    <source>
        <dbReference type="Google" id="ProtNLM"/>
    </source>
</evidence>
<name>A0AAU7DGR0_9BACT</name>
<dbReference type="PANTHER" id="PTHR35038">
    <property type="entry name" value="DISSIMILATORY SULFITE REDUCTASE SIRA"/>
    <property type="match status" value="1"/>
</dbReference>
<dbReference type="Gene3D" id="1.10.1130.10">
    <property type="entry name" value="Flavocytochrome C3, Chain A"/>
    <property type="match status" value="1"/>
</dbReference>
<reference evidence="3" key="1">
    <citation type="submission" date="2023-03" db="EMBL/GenBank/DDBJ databases">
        <title>Edaphobacter sp.</title>
        <authorList>
            <person name="Huber K.J."/>
            <person name="Papendorf J."/>
            <person name="Pilke C."/>
            <person name="Bunk B."/>
            <person name="Sproeer C."/>
            <person name="Pester M."/>
        </authorList>
    </citation>
    <scope>NUCLEOTIDE SEQUENCE</scope>
    <source>
        <strain evidence="3">DSM 110680</strain>
    </source>
</reference>
<feature type="transmembrane region" description="Helical" evidence="2">
    <location>
        <begin position="34"/>
        <end position="53"/>
    </location>
</feature>
<proteinExistence type="predicted"/>
<evidence type="ECO:0000256" key="2">
    <source>
        <dbReference type="SAM" id="Phobius"/>
    </source>
</evidence>